<organism evidence="1 2">
    <name type="scientific">Winogradskyella flava</name>
    <dbReference type="NCBI Taxonomy" id="1884876"/>
    <lineage>
        <taxon>Bacteria</taxon>
        <taxon>Pseudomonadati</taxon>
        <taxon>Bacteroidota</taxon>
        <taxon>Flavobacteriia</taxon>
        <taxon>Flavobacteriales</taxon>
        <taxon>Flavobacteriaceae</taxon>
        <taxon>Winogradskyella</taxon>
    </lineage>
</organism>
<proteinExistence type="predicted"/>
<accession>A0A842INQ7</accession>
<comment type="caution">
    <text evidence="1">The sequence shown here is derived from an EMBL/GenBank/DDBJ whole genome shotgun (WGS) entry which is preliminary data.</text>
</comment>
<protein>
    <submittedName>
        <fullName evidence="1">Uncharacterized protein</fullName>
    </submittedName>
</protein>
<keyword evidence="2" id="KW-1185">Reference proteome</keyword>
<dbReference type="EMBL" id="JACLCP010000001">
    <property type="protein sequence ID" value="MBC2844640.1"/>
    <property type="molecule type" value="Genomic_DNA"/>
</dbReference>
<gene>
    <name evidence="1" type="ORF">H7F21_06005</name>
</gene>
<name>A0A842INQ7_9FLAO</name>
<evidence type="ECO:0000313" key="2">
    <source>
        <dbReference type="Proteomes" id="UP000533900"/>
    </source>
</evidence>
<dbReference type="AlphaFoldDB" id="A0A842INQ7"/>
<evidence type="ECO:0000313" key="1">
    <source>
        <dbReference type="EMBL" id="MBC2844640.1"/>
    </source>
</evidence>
<reference evidence="1" key="1">
    <citation type="submission" date="2020-08" db="EMBL/GenBank/DDBJ databases">
        <title>Winogradskyella ouciana sp. nov., isolated from the hadal seawater of the Mariana Trench.</title>
        <authorList>
            <person name="He X."/>
        </authorList>
    </citation>
    <scope>NUCLEOTIDE SEQUENCE [LARGE SCALE GENOMIC DNA]</scope>
    <source>
        <strain evidence="1">KCTC 52348</strain>
    </source>
</reference>
<sequence>MYHIKHIQNGLFNYVELMHNSNTSYGKISLNTGASLQELFMKNTAVIDERMITTDIEDFKNNNTFKIKDKKLDDCFILNTIALTFATPSYDLAMNASSNETFLQLYWPSKSEYHSN</sequence>
<dbReference type="Proteomes" id="UP000533900">
    <property type="component" value="Unassembled WGS sequence"/>
</dbReference>
<dbReference type="RefSeq" id="WP_185788298.1">
    <property type="nucleotide sequence ID" value="NZ_JACLCP010000001.1"/>
</dbReference>